<dbReference type="Proteomes" id="UP001515480">
    <property type="component" value="Unassembled WGS sequence"/>
</dbReference>
<evidence type="ECO:0000313" key="3">
    <source>
        <dbReference type="EMBL" id="KAL1503570.1"/>
    </source>
</evidence>
<feature type="domain" description="Creatinase N-terminal" evidence="2">
    <location>
        <begin position="51"/>
        <end position="201"/>
    </location>
</feature>
<dbReference type="Pfam" id="PF00557">
    <property type="entry name" value="Peptidase_M24"/>
    <property type="match status" value="1"/>
</dbReference>
<dbReference type="Pfam" id="PF01321">
    <property type="entry name" value="Creatinase_N"/>
    <property type="match status" value="1"/>
</dbReference>
<dbReference type="EMBL" id="JBGBPQ010000021">
    <property type="protein sequence ID" value="KAL1503570.1"/>
    <property type="molecule type" value="Genomic_DNA"/>
</dbReference>
<name>A0AB34IN98_PRYPA</name>
<protein>
    <recommendedName>
        <fullName evidence="5">Xaa-Pro aminopeptidase</fullName>
    </recommendedName>
</protein>
<dbReference type="InterPro" id="IPR000587">
    <property type="entry name" value="Creatinase_N"/>
</dbReference>
<dbReference type="SUPFAM" id="SSF53092">
    <property type="entry name" value="Creatinase/prolidase N-terminal domain"/>
    <property type="match status" value="1"/>
</dbReference>
<feature type="domain" description="Peptidase M24" evidence="1">
    <location>
        <begin position="209"/>
        <end position="424"/>
    </location>
</feature>
<dbReference type="InterPro" id="IPR029149">
    <property type="entry name" value="Creatin/AminoP/Spt16_N"/>
</dbReference>
<sequence length="468" mass="51167">MPLAAGEGGWQGHEGLLPLERFHRQMEPLKAAMASRARSLRGVGDEELTARLERAQSLMEAHRLDSILLTTEPDFFYFTGLHSKFWNSPTRPFFLLVPREGRRPVAVIPSIMASCIVSRTWLHAEHVHTWPAPRPEDDGVSLLAQTIGALPRKFGRVGFMMGAETTVRMPLRDIDQVRRLLSEQGVATEDGWPLLRELRLVKSEWEVARVRHACAIASAAFALLPAKLRALLATKASALSEREARDAFRALALDLGADAAAYVMAQSGRGGYDNIVMEPTDRPLTAGDILVIDTGIQFECYWCDFDRNYVVGGPSHLPDDAARLHDKLWLATEAGFEACSCGAKASAVFSAMARVLGVGQQAADSPVGRFGHGLGLQLTELFSNSPTDHTELPAGCVMTLEPSMGISPDGELMLAHEENVLITAEGPQWLSLRAPRTMQSILEAEPGDSMHTDTLPALITELIHTLNL</sequence>
<dbReference type="Gene3D" id="3.40.350.10">
    <property type="entry name" value="Creatinase/prolidase N-terminal domain"/>
    <property type="match status" value="1"/>
</dbReference>
<accession>A0AB34IN98</accession>
<dbReference type="SUPFAM" id="SSF55920">
    <property type="entry name" value="Creatinase/aminopeptidase"/>
    <property type="match status" value="1"/>
</dbReference>
<dbReference type="InterPro" id="IPR050659">
    <property type="entry name" value="Peptidase_M24B"/>
</dbReference>
<gene>
    <name evidence="3" type="ORF">AB1Y20_012048</name>
</gene>
<dbReference type="InterPro" id="IPR036005">
    <property type="entry name" value="Creatinase/aminopeptidase-like"/>
</dbReference>
<evidence type="ECO:0000259" key="2">
    <source>
        <dbReference type="Pfam" id="PF01321"/>
    </source>
</evidence>
<keyword evidence="4" id="KW-1185">Reference proteome</keyword>
<evidence type="ECO:0008006" key="5">
    <source>
        <dbReference type="Google" id="ProtNLM"/>
    </source>
</evidence>
<evidence type="ECO:0000259" key="1">
    <source>
        <dbReference type="Pfam" id="PF00557"/>
    </source>
</evidence>
<reference evidence="3 4" key="1">
    <citation type="journal article" date="2024" name="Science">
        <title>Giant polyketide synthase enzymes in the biosynthesis of giant marine polyether toxins.</title>
        <authorList>
            <person name="Fallon T.R."/>
            <person name="Shende V.V."/>
            <person name="Wierzbicki I.H."/>
            <person name="Pendleton A.L."/>
            <person name="Watervoot N.F."/>
            <person name="Auber R.P."/>
            <person name="Gonzalez D.J."/>
            <person name="Wisecaver J.H."/>
            <person name="Moore B.S."/>
        </authorList>
    </citation>
    <scope>NUCLEOTIDE SEQUENCE [LARGE SCALE GENOMIC DNA]</scope>
    <source>
        <strain evidence="3 4">12B1</strain>
    </source>
</reference>
<evidence type="ECO:0000313" key="4">
    <source>
        <dbReference type="Proteomes" id="UP001515480"/>
    </source>
</evidence>
<dbReference type="Gene3D" id="3.90.230.10">
    <property type="entry name" value="Creatinase/methionine aminopeptidase superfamily"/>
    <property type="match status" value="1"/>
</dbReference>
<dbReference type="InterPro" id="IPR000994">
    <property type="entry name" value="Pept_M24"/>
</dbReference>
<dbReference type="PANTHER" id="PTHR46112:SF3">
    <property type="entry name" value="AMINOPEPTIDASE YPDF"/>
    <property type="match status" value="1"/>
</dbReference>
<comment type="caution">
    <text evidence="3">The sequence shown here is derived from an EMBL/GenBank/DDBJ whole genome shotgun (WGS) entry which is preliminary data.</text>
</comment>
<dbReference type="PANTHER" id="PTHR46112">
    <property type="entry name" value="AMINOPEPTIDASE"/>
    <property type="match status" value="1"/>
</dbReference>
<dbReference type="AlphaFoldDB" id="A0AB34IN98"/>
<organism evidence="3 4">
    <name type="scientific">Prymnesium parvum</name>
    <name type="common">Toxic golden alga</name>
    <dbReference type="NCBI Taxonomy" id="97485"/>
    <lineage>
        <taxon>Eukaryota</taxon>
        <taxon>Haptista</taxon>
        <taxon>Haptophyta</taxon>
        <taxon>Prymnesiophyceae</taxon>
        <taxon>Prymnesiales</taxon>
        <taxon>Prymnesiaceae</taxon>
        <taxon>Prymnesium</taxon>
    </lineage>
</organism>
<proteinExistence type="predicted"/>
<dbReference type="CDD" id="cd01066">
    <property type="entry name" value="APP_MetAP"/>
    <property type="match status" value="1"/>
</dbReference>